<dbReference type="PROSITE" id="PS00108">
    <property type="entry name" value="PROTEIN_KINASE_ST"/>
    <property type="match status" value="1"/>
</dbReference>
<keyword evidence="3" id="KW-0418">Kinase</keyword>
<dbReference type="InterPro" id="IPR052751">
    <property type="entry name" value="Plant_MAPKKK"/>
</dbReference>
<dbReference type="AlphaFoldDB" id="A0A6J1GDW5"/>
<name>A0A6J1GDW5_CUCMO</name>
<dbReference type="InterPro" id="IPR017441">
    <property type="entry name" value="Protein_kinase_ATP_BS"/>
</dbReference>
<dbReference type="PANTHER" id="PTHR48011">
    <property type="entry name" value="CCR4-NOT TRANSCRIPTIONAL COMPLEX SUBUNIT CAF120-RELATED"/>
    <property type="match status" value="1"/>
</dbReference>
<evidence type="ECO:0000256" key="2">
    <source>
        <dbReference type="ARBA" id="ARBA00022741"/>
    </source>
</evidence>
<evidence type="ECO:0000259" key="7">
    <source>
        <dbReference type="PROSITE" id="PS50011"/>
    </source>
</evidence>
<evidence type="ECO:0000256" key="6">
    <source>
        <dbReference type="RuleBase" id="RU000304"/>
    </source>
</evidence>
<keyword evidence="2 5" id="KW-0547">Nucleotide-binding</keyword>
<dbReference type="GO" id="GO:0007165">
    <property type="term" value="P:signal transduction"/>
    <property type="evidence" value="ECO:0007669"/>
    <property type="project" value="TreeGrafter"/>
</dbReference>
<dbReference type="Pfam" id="PF00069">
    <property type="entry name" value="Pkinase"/>
    <property type="match status" value="1"/>
</dbReference>
<dbReference type="InterPro" id="IPR000719">
    <property type="entry name" value="Prot_kinase_dom"/>
</dbReference>
<keyword evidence="1" id="KW-0808">Transferase</keyword>
<dbReference type="RefSeq" id="XP_022950078.1">
    <property type="nucleotide sequence ID" value="XM_023094310.1"/>
</dbReference>
<dbReference type="SUPFAM" id="SSF56112">
    <property type="entry name" value="Protein kinase-like (PK-like)"/>
    <property type="match status" value="1"/>
</dbReference>
<proteinExistence type="inferred from homology"/>
<evidence type="ECO:0000256" key="4">
    <source>
        <dbReference type="ARBA" id="ARBA00022840"/>
    </source>
</evidence>
<dbReference type="PANTHER" id="PTHR48011:SF6">
    <property type="entry name" value="PROTEIN KINASE DOMAIN-CONTAINING PROTEIN"/>
    <property type="match status" value="1"/>
</dbReference>
<protein>
    <submittedName>
        <fullName evidence="9">Mitogen-activated protein kinase kinase kinase 18-like</fullName>
    </submittedName>
</protein>
<dbReference type="SMART" id="SM00220">
    <property type="entry name" value="S_TKc"/>
    <property type="match status" value="1"/>
</dbReference>
<dbReference type="PROSITE" id="PS50011">
    <property type="entry name" value="PROTEIN_KINASE_DOM"/>
    <property type="match status" value="1"/>
</dbReference>
<feature type="binding site" evidence="5">
    <location>
        <position position="51"/>
    </location>
    <ligand>
        <name>ATP</name>
        <dbReference type="ChEBI" id="CHEBI:30616"/>
    </ligand>
</feature>
<evidence type="ECO:0000313" key="8">
    <source>
        <dbReference type="Proteomes" id="UP000504609"/>
    </source>
</evidence>
<keyword evidence="8" id="KW-1185">Reference proteome</keyword>
<reference evidence="9" key="1">
    <citation type="submission" date="2025-08" db="UniProtKB">
        <authorList>
            <consortium name="RefSeq"/>
        </authorList>
    </citation>
    <scope>IDENTIFICATION</scope>
    <source>
        <tissue evidence="9">Young leaves</tissue>
    </source>
</reference>
<dbReference type="PROSITE" id="PS00107">
    <property type="entry name" value="PROTEIN_KINASE_ATP"/>
    <property type="match status" value="1"/>
</dbReference>
<evidence type="ECO:0000256" key="1">
    <source>
        <dbReference type="ARBA" id="ARBA00022679"/>
    </source>
</evidence>
<feature type="domain" description="Protein kinase" evidence="7">
    <location>
        <begin position="22"/>
        <end position="273"/>
    </location>
</feature>
<accession>A0A6J1GDW5</accession>
<dbReference type="KEGG" id="cmos:111453267"/>
<comment type="similarity">
    <text evidence="6">Belongs to the protein kinase superfamily.</text>
</comment>
<dbReference type="InterPro" id="IPR008271">
    <property type="entry name" value="Ser/Thr_kinase_AS"/>
</dbReference>
<dbReference type="Proteomes" id="UP000504609">
    <property type="component" value="Unplaced"/>
</dbReference>
<dbReference type="GO" id="GO:0004674">
    <property type="term" value="F:protein serine/threonine kinase activity"/>
    <property type="evidence" value="ECO:0007669"/>
    <property type="project" value="UniProtKB-KW"/>
</dbReference>
<dbReference type="InterPro" id="IPR011009">
    <property type="entry name" value="Kinase-like_dom_sf"/>
</dbReference>
<gene>
    <name evidence="9" type="primary">LOC111453267</name>
</gene>
<evidence type="ECO:0000256" key="3">
    <source>
        <dbReference type="ARBA" id="ARBA00022777"/>
    </source>
</evidence>
<sequence length="481" mass="53719">MKGSLFFSSHPSMRTSVVSMEWTRGPTIGRGSSAAVSVATDLCSGQVLAVKSVEFTRSDCLKREQRILSRFNCPRVIAYKGFDVTLENGELMCNLLMEFAPGGSILDVMEAAGGRLDEARAQFYTREILSGLEYVHTNGVVHCDIKCCNILVGEDGIKIADFGCARQVEDVSCRNLAGTLIFMAPEVARGEKQGFAADVWAVGCAVIQMVTGRAPWVNVSDPVAAIYKIGSGDDLPEVPRFISDQGKDFLRRCLIRDPEERWSVSELLKHPFVHEQKSPPKQNSRTPTSILEQESWYTMNNSETVQIPIMPKLYRTPLQRIQQLSEISKIQSSRIPNWDCDKDWVTVKSITMEEEDTEQSEFVSVLELPCFSQSIKMATKNGVGDQTYINVSISRESSKAKKRDLPAMSSVSNQIVSLNTNSFSNNHKLCIISSLFLVFLASGGSIRVTFLRYIENIWIYHENVKMLMNLCLFELNILSGD</sequence>
<organism evidence="8 9">
    <name type="scientific">Cucurbita moschata</name>
    <name type="common">Winter crookneck squash</name>
    <name type="synonym">Cucurbita pepo var. moschata</name>
    <dbReference type="NCBI Taxonomy" id="3662"/>
    <lineage>
        <taxon>Eukaryota</taxon>
        <taxon>Viridiplantae</taxon>
        <taxon>Streptophyta</taxon>
        <taxon>Embryophyta</taxon>
        <taxon>Tracheophyta</taxon>
        <taxon>Spermatophyta</taxon>
        <taxon>Magnoliopsida</taxon>
        <taxon>eudicotyledons</taxon>
        <taxon>Gunneridae</taxon>
        <taxon>Pentapetalae</taxon>
        <taxon>rosids</taxon>
        <taxon>fabids</taxon>
        <taxon>Cucurbitales</taxon>
        <taxon>Cucurbitaceae</taxon>
        <taxon>Cucurbiteae</taxon>
        <taxon>Cucurbita</taxon>
    </lineage>
</organism>
<keyword evidence="6" id="KW-0723">Serine/threonine-protein kinase</keyword>
<dbReference type="GeneID" id="111453267"/>
<keyword evidence="4 5" id="KW-0067">ATP-binding</keyword>
<evidence type="ECO:0000313" key="9">
    <source>
        <dbReference type="RefSeq" id="XP_022950078.1"/>
    </source>
</evidence>
<dbReference type="GO" id="GO:0005524">
    <property type="term" value="F:ATP binding"/>
    <property type="evidence" value="ECO:0007669"/>
    <property type="project" value="UniProtKB-UniRule"/>
</dbReference>
<dbReference type="Gene3D" id="1.10.510.10">
    <property type="entry name" value="Transferase(Phosphotransferase) domain 1"/>
    <property type="match status" value="1"/>
</dbReference>
<evidence type="ECO:0000256" key="5">
    <source>
        <dbReference type="PROSITE-ProRule" id="PRU10141"/>
    </source>
</evidence>
<dbReference type="CDD" id="cd06606">
    <property type="entry name" value="STKc_MAPKKK"/>
    <property type="match status" value="1"/>
</dbReference>